<dbReference type="OrthoDB" id="9797352at2"/>
<feature type="domain" description="UPF0033" evidence="2">
    <location>
        <begin position="97"/>
        <end position="121"/>
    </location>
</feature>
<reference evidence="3 4" key="1">
    <citation type="submission" date="2015-05" db="EMBL/GenBank/DDBJ databases">
        <title>Complete genome sequence of a sulfur-oxidizing gammaproteobacterium strain HA5.</title>
        <authorList>
            <person name="Miura A."/>
            <person name="Kojima H."/>
            <person name="Fukui M."/>
        </authorList>
    </citation>
    <scope>NUCLEOTIDE SEQUENCE [LARGE SCALE GENOMIC DNA]</scope>
    <source>
        <strain evidence="3 4">HA5</strain>
    </source>
</reference>
<dbReference type="Gene3D" id="3.30.110.40">
    <property type="entry name" value="TusA-like domain"/>
    <property type="match status" value="2"/>
</dbReference>
<name>A0A1B4XCJ9_9GAMM</name>
<dbReference type="SUPFAM" id="SSF64307">
    <property type="entry name" value="SirA-like"/>
    <property type="match status" value="2"/>
</dbReference>
<organism evidence="3 4">
    <name type="scientific">Sulfuricaulis limicola</name>
    <dbReference type="NCBI Taxonomy" id="1620215"/>
    <lineage>
        <taxon>Bacteria</taxon>
        <taxon>Pseudomonadati</taxon>
        <taxon>Pseudomonadota</taxon>
        <taxon>Gammaproteobacteria</taxon>
        <taxon>Acidiferrobacterales</taxon>
        <taxon>Acidiferrobacteraceae</taxon>
        <taxon>Sulfuricaulis</taxon>
    </lineage>
</organism>
<evidence type="ECO:0000313" key="4">
    <source>
        <dbReference type="Proteomes" id="UP000243180"/>
    </source>
</evidence>
<sequence>MTATTKTHDMSAMKPQITLDLNGMASPGPLPSLRRTLRSLEEGQVMLLVSDYPSMENDLYVWAKQTNNQLLFIDRTRPKGFGFYILKGDRWPVERSVDVIGHPCPTPVLEANKAIAQVKAGQNIKLISDCKASPIEVNSWVKSTGHKLLGMTEDARGVYRYYIKK</sequence>
<dbReference type="PROSITE" id="PS01148">
    <property type="entry name" value="UPF0033"/>
    <property type="match status" value="1"/>
</dbReference>
<proteinExistence type="inferred from homology"/>
<dbReference type="InterPro" id="IPR001455">
    <property type="entry name" value="TusA-like"/>
</dbReference>
<dbReference type="InterPro" id="IPR036868">
    <property type="entry name" value="TusA-like_sf"/>
</dbReference>
<dbReference type="RefSeq" id="WP_096359197.1">
    <property type="nucleotide sequence ID" value="NZ_AP014879.1"/>
</dbReference>
<protein>
    <recommendedName>
        <fullName evidence="2">UPF0033 domain-containing protein</fullName>
    </recommendedName>
</protein>
<dbReference type="PANTHER" id="PTHR33279">
    <property type="entry name" value="SULFUR CARRIER PROTEIN YEDF-RELATED"/>
    <property type="match status" value="1"/>
</dbReference>
<dbReference type="Proteomes" id="UP000243180">
    <property type="component" value="Chromosome"/>
</dbReference>
<dbReference type="PANTHER" id="PTHR33279:SF2">
    <property type="entry name" value="SULFUR CARRIER PROTEIN TUSA"/>
    <property type="match status" value="1"/>
</dbReference>
<evidence type="ECO:0000259" key="2">
    <source>
        <dbReference type="PROSITE" id="PS01148"/>
    </source>
</evidence>
<evidence type="ECO:0000313" key="3">
    <source>
        <dbReference type="EMBL" id="BAV32521.1"/>
    </source>
</evidence>
<gene>
    <name evidence="3" type="ORF">SCL_0199</name>
</gene>
<comment type="similarity">
    <text evidence="1">Belongs to the sulfur carrier protein TusA family.</text>
</comment>
<dbReference type="CDD" id="cd00291">
    <property type="entry name" value="SirA_YedF_YeeD"/>
    <property type="match status" value="2"/>
</dbReference>
<evidence type="ECO:0000256" key="1">
    <source>
        <dbReference type="ARBA" id="ARBA00008984"/>
    </source>
</evidence>
<dbReference type="EMBL" id="AP014879">
    <property type="protein sequence ID" value="BAV32521.1"/>
    <property type="molecule type" value="Genomic_DNA"/>
</dbReference>
<dbReference type="InParanoid" id="A0A1B4XCJ9"/>
<dbReference type="AlphaFoldDB" id="A0A1B4XCJ9"/>
<keyword evidence="4" id="KW-1185">Reference proteome</keyword>
<dbReference type="KEGG" id="slim:SCL_0199"/>
<accession>A0A1B4XCJ9</accession>
<dbReference type="Pfam" id="PF01206">
    <property type="entry name" value="TusA"/>
    <property type="match status" value="2"/>
</dbReference>